<accession>A0ABZ2PDX9</accession>
<reference evidence="1 2" key="1">
    <citation type="submission" date="2024-03" db="EMBL/GenBank/DDBJ databases">
        <title>Natural products discovery in diverse microorganisms through a two-stage MS feature dereplication strategy.</title>
        <authorList>
            <person name="Zhang R."/>
        </authorList>
    </citation>
    <scope>NUCLEOTIDE SEQUENCE [LARGE SCALE GENOMIC DNA]</scope>
    <source>
        <strain evidence="1 2">18930</strain>
    </source>
</reference>
<dbReference type="RefSeq" id="WP_338886646.1">
    <property type="nucleotide sequence ID" value="NZ_CP147846.1"/>
</dbReference>
<evidence type="ECO:0000313" key="2">
    <source>
        <dbReference type="Proteomes" id="UP001432000"/>
    </source>
</evidence>
<evidence type="ECO:0008006" key="3">
    <source>
        <dbReference type="Google" id="ProtNLM"/>
    </source>
</evidence>
<gene>
    <name evidence="1" type="ORF">WDS16_18455</name>
</gene>
<name>A0ABZ2PDX9_9NOCA</name>
<protein>
    <recommendedName>
        <fullName evidence="3">Cold shock domain-containing protein</fullName>
    </recommendedName>
</protein>
<proteinExistence type="predicted"/>
<sequence>MTSTGVVAVWHFEDGWGVVESADTPGGCWVHLSMLWAITLPPARENEIIHVTGSGATVIVGEIVDFEWEQVRQDGFDYRGISVRPRRDGPEKTVRWVYGSDRHPGIVVRTVPRPEQ</sequence>
<evidence type="ECO:0000313" key="1">
    <source>
        <dbReference type="EMBL" id="WXG67224.1"/>
    </source>
</evidence>
<organism evidence="1 2">
    <name type="scientific">Rhodococcus sovatensis</name>
    <dbReference type="NCBI Taxonomy" id="1805840"/>
    <lineage>
        <taxon>Bacteria</taxon>
        <taxon>Bacillati</taxon>
        <taxon>Actinomycetota</taxon>
        <taxon>Actinomycetes</taxon>
        <taxon>Mycobacteriales</taxon>
        <taxon>Nocardiaceae</taxon>
        <taxon>Rhodococcus</taxon>
    </lineage>
</organism>
<dbReference type="EMBL" id="CP147846">
    <property type="protein sequence ID" value="WXG67224.1"/>
    <property type="molecule type" value="Genomic_DNA"/>
</dbReference>
<dbReference type="Proteomes" id="UP001432000">
    <property type="component" value="Chromosome"/>
</dbReference>
<keyword evidence="2" id="KW-1185">Reference proteome</keyword>